<gene>
    <name evidence="3" type="ORF">UFOPK2334_01153</name>
    <name evidence="2" type="ORF">UFOPK4179_00978</name>
    <name evidence="4" type="ORF">UFOPK4293_01639</name>
</gene>
<dbReference type="EMBL" id="CAETWZ010000097">
    <property type="protein sequence ID" value="CAB4368181.1"/>
    <property type="molecule type" value="Genomic_DNA"/>
</dbReference>
<proteinExistence type="predicted"/>
<dbReference type="CDD" id="cd21107">
    <property type="entry name" value="RsiG"/>
    <property type="match status" value="1"/>
</dbReference>
<name>A0A6J6N3R3_9ZZZZ</name>
<evidence type="ECO:0000313" key="4">
    <source>
        <dbReference type="EMBL" id="CAB5057438.1"/>
    </source>
</evidence>
<dbReference type="EMBL" id="CAFBQH010000155">
    <property type="protein sequence ID" value="CAB5057438.1"/>
    <property type="molecule type" value="Genomic_DNA"/>
</dbReference>
<evidence type="ECO:0000259" key="1">
    <source>
        <dbReference type="Pfam" id="PF22802"/>
    </source>
</evidence>
<reference evidence="3" key="1">
    <citation type="submission" date="2020-05" db="EMBL/GenBank/DDBJ databases">
        <authorList>
            <person name="Chiriac C."/>
            <person name="Salcher M."/>
            <person name="Ghai R."/>
            <person name="Kavagutti S V."/>
        </authorList>
    </citation>
    <scope>NUCLEOTIDE SEQUENCE</scope>
</reference>
<feature type="domain" description="RsiG-like" evidence="1">
    <location>
        <begin position="8"/>
        <end position="64"/>
    </location>
</feature>
<protein>
    <submittedName>
        <fullName evidence="3">Unannotated protein</fullName>
    </submittedName>
</protein>
<dbReference type="EMBL" id="CAEZXA010000111">
    <property type="protein sequence ID" value="CAB4680756.1"/>
    <property type="molecule type" value="Genomic_DNA"/>
</dbReference>
<organism evidence="3">
    <name type="scientific">freshwater metagenome</name>
    <dbReference type="NCBI Taxonomy" id="449393"/>
    <lineage>
        <taxon>unclassified sequences</taxon>
        <taxon>metagenomes</taxon>
        <taxon>ecological metagenomes</taxon>
    </lineage>
</organism>
<accession>A0A6J6N3R3</accession>
<evidence type="ECO:0000313" key="3">
    <source>
        <dbReference type="EMBL" id="CAB4680756.1"/>
    </source>
</evidence>
<dbReference type="AlphaFoldDB" id="A0A6J6N3R3"/>
<dbReference type="InterPro" id="IPR055209">
    <property type="entry name" value="RsiG-like_dom"/>
</dbReference>
<sequence>MSTEIPGTLAEIRAQRNALNMEEDAISYVRRLAQGRLDLVQDEERRRASGADAPVGSLADRLADVFGQQHGGGSARPPRETNVAGDHPLVKELDELCEHYQFESLENIDDRALSDLAGALGMFEKSCSQQRHDLFERIDALTAALVARVRESGAGAVVKDS</sequence>
<dbReference type="InterPro" id="IPR049575">
    <property type="entry name" value="RsiG-like"/>
</dbReference>
<dbReference type="Pfam" id="PF22802">
    <property type="entry name" value="RsiG"/>
    <property type="match status" value="1"/>
</dbReference>
<evidence type="ECO:0000313" key="2">
    <source>
        <dbReference type="EMBL" id="CAB4368181.1"/>
    </source>
</evidence>